<feature type="signal peptide" evidence="1">
    <location>
        <begin position="1"/>
        <end position="25"/>
    </location>
</feature>
<evidence type="ECO:0000313" key="3">
    <source>
        <dbReference type="Proteomes" id="UP001138802"/>
    </source>
</evidence>
<evidence type="ECO:0008006" key="4">
    <source>
        <dbReference type="Google" id="ProtNLM"/>
    </source>
</evidence>
<protein>
    <recommendedName>
        <fullName evidence="4">HNH endonuclease</fullName>
    </recommendedName>
</protein>
<evidence type="ECO:0000313" key="2">
    <source>
        <dbReference type="EMBL" id="MBK1645181.1"/>
    </source>
</evidence>
<reference evidence="2 3" key="1">
    <citation type="journal article" date="2020" name="Microorganisms">
        <title>Osmotic Adaptation and Compatible Solute Biosynthesis of Phototrophic Bacteria as Revealed from Genome Analyses.</title>
        <authorList>
            <person name="Imhoff J.F."/>
            <person name="Rahn T."/>
            <person name="Kunzel S."/>
            <person name="Keller A."/>
            <person name="Neulinger S.C."/>
        </authorList>
    </citation>
    <scope>NUCLEOTIDE SEQUENCE [LARGE SCALE GENOMIC DNA]</scope>
    <source>
        <strain evidence="2 3">DSM 21303</strain>
    </source>
</reference>
<organism evidence="2 3">
    <name type="scientific">Thiocapsa imhoffii</name>
    <dbReference type="NCBI Taxonomy" id="382777"/>
    <lineage>
        <taxon>Bacteria</taxon>
        <taxon>Pseudomonadati</taxon>
        <taxon>Pseudomonadota</taxon>
        <taxon>Gammaproteobacteria</taxon>
        <taxon>Chromatiales</taxon>
        <taxon>Chromatiaceae</taxon>
        <taxon>Thiocapsa</taxon>
    </lineage>
</organism>
<name>A0A9X0WI60_9GAMM</name>
<gene>
    <name evidence="2" type="ORF">CKO25_11095</name>
</gene>
<accession>A0A9X0WI60</accession>
<dbReference type="Proteomes" id="UP001138802">
    <property type="component" value="Unassembled WGS sequence"/>
</dbReference>
<dbReference type="InterPro" id="IPR032869">
    <property type="entry name" value="WHH_dom_containing"/>
</dbReference>
<dbReference type="Pfam" id="PF14414">
    <property type="entry name" value="WHH"/>
    <property type="match status" value="1"/>
</dbReference>
<keyword evidence="3" id="KW-1185">Reference proteome</keyword>
<proteinExistence type="predicted"/>
<evidence type="ECO:0000256" key="1">
    <source>
        <dbReference type="SAM" id="SignalP"/>
    </source>
</evidence>
<sequence length="253" mass="28433">MILRTFFTKIGLLIIIALLSSQSAAFTSTLDDSARIVAKLINQINKSGKIYKNNQHLLKEMGKNIDDFVVPLSKYTKEERIKLLLDVAENKKIIKGTEKLKINRALLKNEIKEDDLIKIIRTGGSADDLLIKARIPHNQKYAGKIYHVDAEKHPNISKKYPNGVKFTDEGYPDFSPYAKAKTKVEGLTGSHYDDVIKSNRAMGYKKTPEGYTWHHVEDCLTMILVPTDLHNVVRHSGGAEKLRKGGVGCQALF</sequence>
<feature type="chain" id="PRO_5040840307" description="HNH endonuclease" evidence="1">
    <location>
        <begin position="26"/>
        <end position="253"/>
    </location>
</feature>
<dbReference type="EMBL" id="NRSD01000010">
    <property type="protein sequence ID" value="MBK1645181.1"/>
    <property type="molecule type" value="Genomic_DNA"/>
</dbReference>
<comment type="caution">
    <text evidence="2">The sequence shown here is derived from an EMBL/GenBank/DDBJ whole genome shotgun (WGS) entry which is preliminary data.</text>
</comment>
<dbReference type="AlphaFoldDB" id="A0A9X0WI60"/>
<keyword evidence="1" id="KW-0732">Signal</keyword>
<dbReference type="RefSeq" id="WP_200387987.1">
    <property type="nucleotide sequence ID" value="NZ_NRSD01000010.1"/>
</dbReference>